<sequence length="145" mass="16391">MIRRVWGLLCAKSYVVAKRPPFGVEAWRRRLELRRRPRHLAAVQNYEVRPLITPVLLQNGTGRGGLVVRCRLRGWRAPGSKPDLTEDPACMWACCIRGQTSHIWCGAEVWRGVPSQLSSSSTDRGSKLRVTPSPHYRGFSVESDP</sequence>
<evidence type="ECO:0000313" key="3">
    <source>
        <dbReference type="Proteomes" id="UP000499080"/>
    </source>
</evidence>
<comment type="caution">
    <text evidence="2">The sequence shown here is derived from an EMBL/GenBank/DDBJ whole genome shotgun (WGS) entry which is preliminary data.</text>
</comment>
<dbReference type="EMBL" id="BGPR01011226">
    <property type="protein sequence ID" value="GBN50265.1"/>
    <property type="molecule type" value="Genomic_DNA"/>
</dbReference>
<evidence type="ECO:0000256" key="1">
    <source>
        <dbReference type="SAM" id="MobiDB-lite"/>
    </source>
</evidence>
<reference evidence="2 3" key="1">
    <citation type="journal article" date="2019" name="Sci. Rep.">
        <title>Orb-weaving spider Araneus ventricosus genome elucidates the spidroin gene catalogue.</title>
        <authorList>
            <person name="Kono N."/>
            <person name="Nakamura H."/>
            <person name="Ohtoshi R."/>
            <person name="Moran D.A.P."/>
            <person name="Shinohara A."/>
            <person name="Yoshida Y."/>
            <person name="Fujiwara M."/>
            <person name="Mori M."/>
            <person name="Tomita M."/>
            <person name="Arakawa K."/>
        </authorList>
    </citation>
    <scope>NUCLEOTIDE SEQUENCE [LARGE SCALE GENOMIC DNA]</scope>
</reference>
<accession>A0A4Y2PE77</accession>
<protein>
    <submittedName>
        <fullName evidence="2">Uncharacterized protein</fullName>
    </submittedName>
</protein>
<organism evidence="2 3">
    <name type="scientific">Araneus ventricosus</name>
    <name type="common">Orbweaver spider</name>
    <name type="synonym">Epeira ventricosa</name>
    <dbReference type="NCBI Taxonomy" id="182803"/>
    <lineage>
        <taxon>Eukaryota</taxon>
        <taxon>Metazoa</taxon>
        <taxon>Ecdysozoa</taxon>
        <taxon>Arthropoda</taxon>
        <taxon>Chelicerata</taxon>
        <taxon>Arachnida</taxon>
        <taxon>Araneae</taxon>
        <taxon>Araneomorphae</taxon>
        <taxon>Entelegynae</taxon>
        <taxon>Araneoidea</taxon>
        <taxon>Araneidae</taxon>
        <taxon>Araneus</taxon>
    </lineage>
</organism>
<dbReference type="AlphaFoldDB" id="A0A4Y2PE77"/>
<feature type="region of interest" description="Disordered" evidence="1">
    <location>
        <begin position="116"/>
        <end position="145"/>
    </location>
</feature>
<gene>
    <name evidence="2" type="ORF">AVEN_265596_1</name>
</gene>
<keyword evidence="3" id="KW-1185">Reference proteome</keyword>
<proteinExistence type="predicted"/>
<name>A0A4Y2PE77_ARAVE</name>
<evidence type="ECO:0000313" key="2">
    <source>
        <dbReference type="EMBL" id="GBN50265.1"/>
    </source>
</evidence>
<dbReference type="Proteomes" id="UP000499080">
    <property type="component" value="Unassembled WGS sequence"/>
</dbReference>